<dbReference type="PANTHER" id="PTHR48017">
    <property type="entry name" value="OS05G0424000 PROTEIN-RELATED"/>
    <property type="match status" value="1"/>
</dbReference>
<feature type="transmembrane region" description="Helical" evidence="7">
    <location>
        <begin position="417"/>
        <end position="436"/>
    </location>
</feature>
<evidence type="ECO:0000256" key="2">
    <source>
        <dbReference type="ARBA" id="ARBA00022448"/>
    </source>
</evidence>
<evidence type="ECO:0000256" key="7">
    <source>
        <dbReference type="SAM" id="Phobius"/>
    </source>
</evidence>
<gene>
    <name evidence="9" type="ORF">WJX72_003351</name>
</gene>
<feature type="transmembrane region" description="Helical" evidence="7">
    <location>
        <begin position="394"/>
        <end position="411"/>
    </location>
</feature>
<feature type="transmembrane region" description="Helical" evidence="7">
    <location>
        <begin position="351"/>
        <end position="373"/>
    </location>
</feature>
<dbReference type="Pfam" id="PF01490">
    <property type="entry name" value="Aa_trans"/>
    <property type="match status" value="1"/>
</dbReference>
<feature type="transmembrane region" description="Helical" evidence="7">
    <location>
        <begin position="274"/>
        <end position="291"/>
    </location>
</feature>
<evidence type="ECO:0000259" key="8">
    <source>
        <dbReference type="Pfam" id="PF01490"/>
    </source>
</evidence>
<keyword evidence="6 7" id="KW-0472">Membrane</keyword>
<dbReference type="Proteomes" id="UP001489004">
    <property type="component" value="Unassembled WGS sequence"/>
</dbReference>
<keyword evidence="4" id="KW-0029">Amino-acid transport</keyword>
<name>A0AAW1Q3T2_9CHLO</name>
<comment type="caution">
    <text evidence="9">The sequence shown here is derived from an EMBL/GenBank/DDBJ whole genome shotgun (WGS) entry which is preliminary data.</text>
</comment>
<dbReference type="GO" id="GO:0016020">
    <property type="term" value="C:membrane"/>
    <property type="evidence" value="ECO:0007669"/>
    <property type="project" value="UniProtKB-SubCell"/>
</dbReference>
<evidence type="ECO:0000256" key="3">
    <source>
        <dbReference type="ARBA" id="ARBA00022692"/>
    </source>
</evidence>
<accession>A0AAW1Q3T2</accession>
<evidence type="ECO:0000256" key="5">
    <source>
        <dbReference type="ARBA" id="ARBA00022989"/>
    </source>
</evidence>
<feature type="transmembrane region" description="Helical" evidence="7">
    <location>
        <begin position="212"/>
        <end position="230"/>
    </location>
</feature>
<dbReference type="EMBL" id="JALJOR010000005">
    <property type="protein sequence ID" value="KAK9816655.1"/>
    <property type="molecule type" value="Genomic_DNA"/>
</dbReference>
<dbReference type="AlphaFoldDB" id="A0AAW1Q3T2"/>
<evidence type="ECO:0000256" key="6">
    <source>
        <dbReference type="ARBA" id="ARBA00023136"/>
    </source>
</evidence>
<feature type="transmembrane region" description="Helical" evidence="7">
    <location>
        <begin position="464"/>
        <end position="485"/>
    </location>
</feature>
<sequence>MPGADATGAAADNAFVVTPELASGKVDAEIPVPKSSLFKGAGVRPVHLDDPHSQGGASDAKKTLQQTTKALLTEGHTALDAFLSCASAQVGQVILTYPYNLALMGILPGVTVAIVWGLLNFYTLWLLIIIFLERKQRLIKQGEWYQGVDKQGFAVRKEITQYHDLITYTLGRWLGYFAQLVTAVFIFGVGIAQVVASASSQYAINPGHSKRTWALILGGFVVAPSLLPGFRDLRVINLIALVGTNYSCLYFFVYAASHGIVSSAWTRGPVSLKAFFLGAAVVGTGSHSIQVEMMDAMRKSRKFTVASFAAWIWNLILLIPHSVAIILAFPNKALTQANVYSILPNSGWKTASVWLMLIHNIGAFTLHTNPLCYMWEKLIGTHQSPLWIKLPSRIPVLLAIWLVALALPFYGTMNSLFNAFTVGFNAFVLPCLAFNIHFRKAERREACPIQPPGILAARGWKPIFYINWVLIIVMLVFSVGFGAWASVSTLIANIKTFHWFAACYQCPVKKDGQTPSGEDVDAKVAGQTTQRCCLQRCNPWQCPAGVLPVSTCGTAAAFARPK</sequence>
<feature type="transmembrane region" description="Helical" evidence="7">
    <location>
        <begin position="106"/>
        <end position="132"/>
    </location>
</feature>
<evidence type="ECO:0000256" key="1">
    <source>
        <dbReference type="ARBA" id="ARBA00004370"/>
    </source>
</evidence>
<feature type="transmembrane region" description="Helical" evidence="7">
    <location>
        <begin position="173"/>
        <end position="192"/>
    </location>
</feature>
<feature type="domain" description="Amino acid transporter transmembrane" evidence="8">
    <location>
        <begin position="76"/>
        <end position="433"/>
    </location>
</feature>
<feature type="transmembrane region" description="Helical" evidence="7">
    <location>
        <begin position="303"/>
        <end position="331"/>
    </location>
</feature>
<keyword evidence="2" id="KW-0813">Transport</keyword>
<reference evidence="9 10" key="1">
    <citation type="journal article" date="2024" name="Nat. Commun.">
        <title>Phylogenomics reveals the evolutionary origins of lichenization in chlorophyte algae.</title>
        <authorList>
            <person name="Puginier C."/>
            <person name="Libourel C."/>
            <person name="Otte J."/>
            <person name="Skaloud P."/>
            <person name="Haon M."/>
            <person name="Grisel S."/>
            <person name="Petersen M."/>
            <person name="Berrin J.G."/>
            <person name="Delaux P.M."/>
            <person name="Dal Grande F."/>
            <person name="Keller J."/>
        </authorList>
    </citation>
    <scope>NUCLEOTIDE SEQUENCE [LARGE SCALE GENOMIC DNA]</scope>
    <source>
        <strain evidence="9 10">SAG 2043</strain>
    </source>
</reference>
<feature type="transmembrane region" description="Helical" evidence="7">
    <location>
        <begin position="235"/>
        <end position="254"/>
    </location>
</feature>
<evidence type="ECO:0000313" key="10">
    <source>
        <dbReference type="Proteomes" id="UP001489004"/>
    </source>
</evidence>
<protein>
    <recommendedName>
        <fullName evidence="8">Amino acid transporter transmembrane domain-containing protein</fullName>
    </recommendedName>
</protein>
<keyword evidence="10" id="KW-1185">Reference proteome</keyword>
<dbReference type="GO" id="GO:0006865">
    <property type="term" value="P:amino acid transport"/>
    <property type="evidence" value="ECO:0007669"/>
    <property type="project" value="UniProtKB-KW"/>
</dbReference>
<organism evidence="9 10">
    <name type="scientific">[Myrmecia] bisecta</name>
    <dbReference type="NCBI Taxonomy" id="41462"/>
    <lineage>
        <taxon>Eukaryota</taxon>
        <taxon>Viridiplantae</taxon>
        <taxon>Chlorophyta</taxon>
        <taxon>core chlorophytes</taxon>
        <taxon>Trebouxiophyceae</taxon>
        <taxon>Trebouxiales</taxon>
        <taxon>Trebouxiaceae</taxon>
        <taxon>Myrmecia</taxon>
    </lineage>
</organism>
<evidence type="ECO:0000256" key="4">
    <source>
        <dbReference type="ARBA" id="ARBA00022970"/>
    </source>
</evidence>
<comment type="subcellular location">
    <subcellularLocation>
        <location evidence="1">Membrane</location>
    </subcellularLocation>
</comment>
<proteinExistence type="predicted"/>
<keyword evidence="3 7" id="KW-0812">Transmembrane</keyword>
<keyword evidence="5 7" id="KW-1133">Transmembrane helix</keyword>
<dbReference type="InterPro" id="IPR013057">
    <property type="entry name" value="AA_transpt_TM"/>
</dbReference>
<evidence type="ECO:0000313" key="9">
    <source>
        <dbReference type="EMBL" id="KAK9816655.1"/>
    </source>
</evidence>